<organism evidence="5 6">
    <name type="scientific">Pseudoscardovia suis</name>
    <dbReference type="NCBI Taxonomy" id="987063"/>
    <lineage>
        <taxon>Bacteria</taxon>
        <taxon>Bacillati</taxon>
        <taxon>Actinomycetota</taxon>
        <taxon>Actinomycetes</taxon>
        <taxon>Bifidobacteriales</taxon>
        <taxon>Bifidobacteriaceae</taxon>
        <taxon>Pseudoscardovia</taxon>
    </lineage>
</organism>
<dbReference type="OrthoDB" id="3170447at2"/>
<dbReference type="InterPro" id="IPR041522">
    <property type="entry name" value="CdaR_GGDEF"/>
</dbReference>
<feature type="domain" description="CdaR GGDEF-like" evidence="4">
    <location>
        <begin position="151"/>
        <end position="263"/>
    </location>
</feature>
<comment type="similarity">
    <text evidence="1">Belongs to the CdaR family.</text>
</comment>
<protein>
    <submittedName>
        <fullName evidence="5">Purine catabolism regulatory protein-like family</fullName>
    </submittedName>
</protein>
<dbReference type="InterPro" id="IPR051448">
    <property type="entry name" value="CdaR-like_regulators"/>
</dbReference>
<reference evidence="5 6" key="1">
    <citation type="journal article" date="2017" name="BMC Genomics">
        <title>Comparative genomic and phylogenomic analyses of the Bifidobacteriaceae family.</title>
        <authorList>
            <person name="Lugli G.A."/>
            <person name="Milani C."/>
            <person name="Turroni F."/>
            <person name="Duranti S."/>
            <person name="Mancabelli L."/>
            <person name="Mangifesta M."/>
            <person name="Ferrario C."/>
            <person name="Modesto M."/>
            <person name="Mattarelli P."/>
            <person name="Jiri K."/>
            <person name="van Sinderen D."/>
            <person name="Ventura M."/>
        </authorList>
    </citation>
    <scope>NUCLEOTIDE SEQUENCE [LARGE SCALE GENOMIC DNA]</scope>
    <source>
        <strain evidence="5 6">DSM 24744</strain>
    </source>
</reference>
<proteinExistence type="inferred from homology"/>
<dbReference type="PANTHER" id="PTHR33744:SF7">
    <property type="entry name" value="PUCR FAMILY TRANSCRIPTIONAL REGULATOR"/>
    <property type="match status" value="1"/>
</dbReference>
<dbReference type="InterPro" id="IPR012914">
    <property type="entry name" value="PucR_dom"/>
</dbReference>
<dbReference type="InterPro" id="IPR042070">
    <property type="entry name" value="PucR_C-HTH_sf"/>
</dbReference>
<dbReference type="Pfam" id="PF13556">
    <property type="entry name" value="HTH_30"/>
    <property type="match status" value="1"/>
</dbReference>
<evidence type="ECO:0000259" key="2">
    <source>
        <dbReference type="Pfam" id="PF07905"/>
    </source>
</evidence>
<dbReference type="RefSeq" id="WP_094690874.1">
    <property type="nucleotide sequence ID" value="NZ_MWWQ01000005.1"/>
</dbReference>
<evidence type="ECO:0000313" key="6">
    <source>
        <dbReference type="Proteomes" id="UP000216454"/>
    </source>
</evidence>
<keyword evidence="6" id="KW-1185">Reference proteome</keyword>
<comment type="caution">
    <text evidence="5">The sequence shown here is derived from an EMBL/GenBank/DDBJ whole genome shotgun (WGS) entry which is preliminary data.</text>
</comment>
<dbReference type="Gene3D" id="1.10.10.2840">
    <property type="entry name" value="PucR C-terminal helix-turn-helix domain"/>
    <property type="match status" value="1"/>
</dbReference>
<dbReference type="AlphaFoldDB" id="A0A261F1L6"/>
<evidence type="ECO:0000259" key="4">
    <source>
        <dbReference type="Pfam" id="PF17853"/>
    </source>
</evidence>
<gene>
    <name evidence="5" type="ORF">PSSU_0581</name>
</gene>
<evidence type="ECO:0000256" key="1">
    <source>
        <dbReference type="ARBA" id="ARBA00006754"/>
    </source>
</evidence>
<dbReference type="Pfam" id="PF17853">
    <property type="entry name" value="GGDEF_2"/>
    <property type="match status" value="1"/>
</dbReference>
<dbReference type="EMBL" id="MWWQ01000005">
    <property type="protein sequence ID" value="OZG52963.1"/>
    <property type="molecule type" value="Genomic_DNA"/>
</dbReference>
<accession>A0A261F1L6</accession>
<evidence type="ECO:0000259" key="3">
    <source>
        <dbReference type="Pfam" id="PF13556"/>
    </source>
</evidence>
<feature type="domain" description="PucR C-terminal helix-turn-helix" evidence="3">
    <location>
        <begin position="320"/>
        <end position="376"/>
    </location>
</feature>
<dbReference type="Proteomes" id="UP000216454">
    <property type="component" value="Unassembled WGS sequence"/>
</dbReference>
<sequence>MAVLLRDLCERVKDYGMELIAGRNGLGRPVRWVHMVENQEIANFLEGQEIAFATGIGLQTQEDLCGLVKSVYSNDASGFVVNIGPYIHQISPETVRFCNDHDLPLFRVPWSVHMAQIMHVFSLAITMSEKHNMELAAALRNAIECPDREEMYLDYLEQSGFNRGWNYCVAALEAHDKTTRSCLESVVDLCIAQNGWKAAMLELNGRLVIVFAQCGSVVVRDMVMAILNAARARGVDTDRVFVGVGKVTKSARCIRKSCGQAMRLERLQFLRGNGAVPALYDESGVDKILLGVEDVSILDDYYADSIAPLVNYDKAHDSDLVDTLRTYLKFNGSVKETAESMFVHRNTVNYKLGKIETVLGVDLGTYSVREFLSIGLQVDEILQCMRLGNEGYQGSRSAAP</sequence>
<dbReference type="PANTHER" id="PTHR33744">
    <property type="entry name" value="CARBOHYDRATE DIACID REGULATOR"/>
    <property type="match status" value="1"/>
</dbReference>
<feature type="domain" description="Purine catabolism PurC-like" evidence="2">
    <location>
        <begin position="16"/>
        <end position="122"/>
    </location>
</feature>
<evidence type="ECO:0000313" key="5">
    <source>
        <dbReference type="EMBL" id="OZG52963.1"/>
    </source>
</evidence>
<name>A0A261F1L6_9BIFI</name>
<dbReference type="InterPro" id="IPR025736">
    <property type="entry name" value="PucR_C-HTH_dom"/>
</dbReference>
<dbReference type="Pfam" id="PF07905">
    <property type="entry name" value="PucR"/>
    <property type="match status" value="1"/>
</dbReference>